<sequence>MLFTEINSTNEKDLIKLLATGSEPAFEELYRLYSHRLIRYLIKMVKSETLAAEILQETFIKIWSCRENLDPELSFRSYLFRIAENLVYDLFRKTARNKKLANVLIKESFAYSHVEESFFIKENNKFLREAIESLPAKRREVFQMVKIEKRSYEEVSRVLNVSTSTINDHIVKATKAVLERLERFHVIEHGILSFGLLLYLFFR</sequence>
<feature type="domain" description="RNA polymerase sigma factor 70 region 4 type 2" evidence="6">
    <location>
        <begin position="127"/>
        <end position="175"/>
    </location>
</feature>
<proteinExistence type="inferred from homology"/>
<dbReference type="Proteomes" id="UP000267223">
    <property type="component" value="Unassembled WGS sequence"/>
</dbReference>
<dbReference type="Pfam" id="PF08281">
    <property type="entry name" value="Sigma70_r4_2"/>
    <property type="match status" value="1"/>
</dbReference>
<dbReference type="Gene3D" id="1.10.1740.10">
    <property type="match status" value="1"/>
</dbReference>
<dbReference type="AlphaFoldDB" id="A0A3M9NJQ9"/>
<dbReference type="InterPro" id="IPR013325">
    <property type="entry name" value="RNA_pol_sigma_r2"/>
</dbReference>
<gene>
    <name evidence="7" type="ORF">EFY79_07305</name>
</gene>
<evidence type="ECO:0000313" key="7">
    <source>
        <dbReference type="EMBL" id="RNI38030.1"/>
    </source>
</evidence>
<keyword evidence="3" id="KW-0731">Sigma factor</keyword>
<dbReference type="Pfam" id="PF04542">
    <property type="entry name" value="Sigma70_r2"/>
    <property type="match status" value="1"/>
</dbReference>
<evidence type="ECO:0000313" key="8">
    <source>
        <dbReference type="Proteomes" id="UP000267223"/>
    </source>
</evidence>
<dbReference type="InterPro" id="IPR039425">
    <property type="entry name" value="RNA_pol_sigma-70-like"/>
</dbReference>
<feature type="domain" description="RNA polymerase sigma-70 region 2" evidence="5">
    <location>
        <begin position="29"/>
        <end position="96"/>
    </location>
</feature>
<evidence type="ECO:0000256" key="2">
    <source>
        <dbReference type="ARBA" id="ARBA00023015"/>
    </source>
</evidence>
<dbReference type="InterPro" id="IPR007627">
    <property type="entry name" value="RNA_pol_sigma70_r2"/>
</dbReference>
<organism evidence="7 8">
    <name type="scientific">Hanamia caeni</name>
    <dbReference type="NCBI Taxonomy" id="2294116"/>
    <lineage>
        <taxon>Bacteria</taxon>
        <taxon>Pseudomonadati</taxon>
        <taxon>Bacteroidota</taxon>
        <taxon>Chitinophagia</taxon>
        <taxon>Chitinophagales</taxon>
        <taxon>Chitinophagaceae</taxon>
        <taxon>Hanamia</taxon>
    </lineage>
</organism>
<dbReference type="EMBL" id="RJJR01000004">
    <property type="protein sequence ID" value="RNI38030.1"/>
    <property type="molecule type" value="Genomic_DNA"/>
</dbReference>
<evidence type="ECO:0000259" key="5">
    <source>
        <dbReference type="Pfam" id="PF04542"/>
    </source>
</evidence>
<dbReference type="InterPro" id="IPR013249">
    <property type="entry name" value="RNA_pol_sigma70_r4_t2"/>
</dbReference>
<accession>A0A3M9NJQ9</accession>
<evidence type="ECO:0000259" key="6">
    <source>
        <dbReference type="Pfam" id="PF08281"/>
    </source>
</evidence>
<name>A0A3M9NJQ9_9BACT</name>
<dbReference type="InterPro" id="IPR036388">
    <property type="entry name" value="WH-like_DNA-bd_sf"/>
</dbReference>
<evidence type="ECO:0000256" key="1">
    <source>
        <dbReference type="ARBA" id="ARBA00010641"/>
    </source>
</evidence>
<dbReference type="SUPFAM" id="SSF88659">
    <property type="entry name" value="Sigma3 and sigma4 domains of RNA polymerase sigma factors"/>
    <property type="match status" value="1"/>
</dbReference>
<dbReference type="GO" id="GO:0003677">
    <property type="term" value="F:DNA binding"/>
    <property type="evidence" value="ECO:0007669"/>
    <property type="project" value="InterPro"/>
</dbReference>
<dbReference type="OrthoDB" id="655312at2"/>
<dbReference type="SUPFAM" id="SSF88946">
    <property type="entry name" value="Sigma2 domain of RNA polymerase sigma factors"/>
    <property type="match status" value="1"/>
</dbReference>
<dbReference type="GO" id="GO:0006352">
    <property type="term" value="P:DNA-templated transcription initiation"/>
    <property type="evidence" value="ECO:0007669"/>
    <property type="project" value="InterPro"/>
</dbReference>
<keyword evidence="4" id="KW-0804">Transcription</keyword>
<dbReference type="InterPro" id="IPR014284">
    <property type="entry name" value="RNA_pol_sigma-70_dom"/>
</dbReference>
<evidence type="ECO:0000256" key="4">
    <source>
        <dbReference type="ARBA" id="ARBA00023163"/>
    </source>
</evidence>
<keyword evidence="8" id="KW-1185">Reference proteome</keyword>
<comment type="similarity">
    <text evidence="1">Belongs to the sigma-70 factor family. ECF subfamily.</text>
</comment>
<dbReference type="GO" id="GO:0016987">
    <property type="term" value="F:sigma factor activity"/>
    <property type="evidence" value="ECO:0007669"/>
    <property type="project" value="UniProtKB-KW"/>
</dbReference>
<protein>
    <submittedName>
        <fullName evidence="7">Sigma-70 family RNA polymerase sigma factor</fullName>
    </submittedName>
</protein>
<dbReference type="InterPro" id="IPR013324">
    <property type="entry name" value="RNA_pol_sigma_r3/r4-like"/>
</dbReference>
<comment type="caution">
    <text evidence="7">The sequence shown here is derived from an EMBL/GenBank/DDBJ whole genome shotgun (WGS) entry which is preliminary data.</text>
</comment>
<dbReference type="PANTHER" id="PTHR43133:SF46">
    <property type="entry name" value="RNA POLYMERASE SIGMA-70 FACTOR ECF SUBFAMILY"/>
    <property type="match status" value="1"/>
</dbReference>
<dbReference type="NCBIfam" id="TIGR02937">
    <property type="entry name" value="sigma70-ECF"/>
    <property type="match status" value="1"/>
</dbReference>
<dbReference type="RefSeq" id="WP_123120018.1">
    <property type="nucleotide sequence ID" value="NZ_RJJR01000004.1"/>
</dbReference>
<reference evidence="7 8" key="1">
    <citation type="submission" date="2018-11" db="EMBL/GenBank/DDBJ databases">
        <title>Draft genome sequence of Ferruginibacter sp. BO-59.</title>
        <authorList>
            <person name="Im W.T."/>
        </authorList>
    </citation>
    <scope>NUCLEOTIDE SEQUENCE [LARGE SCALE GENOMIC DNA]</scope>
    <source>
        <strain evidence="7 8">BO-59</strain>
    </source>
</reference>
<dbReference type="Gene3D" id="1.10.10.10">
    <property type="entry name" value="Winged helix-like DNA-binding domain superfamily/Winged helix DNA-binding domain"/>
    <property type="match status" value="1"/>
</dbReference>
<dbReference type="PANTHER" id="PTHR43133">
    <property type="entry name" value="RNA POLYMERASE ECF-TYPE SIGMA FACTO"/>
    <property type="match status" value="1"/>
</dbReference>
<evidence type="ECO:0000256" key="3">
    <source>
        <dbReference type="ARBA" id="ARBA00023082"/>
    </source>
</evidence>
<keyword evidence="2" id="KW-0805">Transcription regulation</keyword>